<evidence type="ECO:0000256" key="2">
    <source>
        <dbReference type="ARBA" id="ARBA00006653"/>
    </source>
</evidence>
<keyword evidence="4" id="KW-0813">Transport</keyword>
<feature type="compositionally biased region" description="Basic and acidic residues" evidence="8">
    <location>
        <begin position="321"/>
        <end position="331"/>
    </location>
</feature>
<feature type="compositionally biased region" description="Basic and acidic residues" evidence="8">
    <location>
        <begin position="74"/>
        <end position="85"/>
    </location>
</feature>
<dbReference type="HOGENOM" id="CLU_300527_0_0_1"/>
<evidence type="ECO:0000256" key="5">
    <source>
        <dbReference type="ARBA" id="ARBA00022927"/>
    </source>
</evidence>
<proteinExistence type="inferred from homology"/>
<evidence type="ECO:0000313" key="10">
    <source>
        <dbReference type="Proteomes" id="UP000002748"/>
    </source>
</evidence>
<dbReference type="PANTHER" id="PTHR31658">
    <property type="entry name" value="CONSERVED OLIGOMERIC GOLGI COMPLEX SUBUNIT 1"/>
    <property type="match status" value="1"/>
</dbReference>
<keyword evidence="5" id="KW-0653">Protein transport</keyword>
<dbReference type="OrthoDB" id="46189at2759"/>
<feature type="region of interest" description="Disordered" evidence="8">
    <location>
        <begin position="1"/>
        <end position="85"/>
    </location>
</feature>
<evidence type="ECO:0000256" key="3">
    <source>
        <dbReference type="ARBA" id="ARBA00020978"/>
    </source>
</evidence>
<feature type="compositionally biased region" description="Low complexity" evidence="8">
    <location>
        <begin position="10"/>
        <end position="46"/>
    </location>
</feature>
<sequence>MSARTTPRRPSASPMSPNSQSSGSGWSPVPSRRGTRSRTSQTLGGSAPSYVRRPSTLSAVHPPSSVSTASSARRKYEPANDRDWAGMEPDEVFRRLPVNEVKRVEAKMRTDALNKQSELRSMVGTRYRDLLTSASQITALHESSLRLSSSLRTVAGACANPTELASGEMVPEQSSEGEDVATLLPVAAHMKLLIDTPEALYSYLSHHDYLSAAFLWLVARVAKDSLSDMPESANRAYLPLMEKQWATLLPFRQQIVQRATAALRSRHKLDAKAGSDTLLAIILLDETPVSEALDLLLSQRLRAVREILHAPTTSKRQRRMSRVDSKHQGEDTTKAISEAVHVLLDAVTLAKSIFEKRFSAGESILVESIRLIQVGEEVPVVQTQPVAALGHHRRASRLASISLPLPPRVALGNGATPPVSAVRVIQSLPSSQILLRYLPSSVTGFTPFIPPAAAPQLKEKLGPWQSSAVDVLRETVPAWVQQLSAVSDVWSVRRSLREILSDDEVFEAQIASALESEWGSRVQEIWTTKLDTIVTSLSSKLTAAAAQVRSGQDSGLDNHCEAFMFSDIHFPAVSAGTGGTGTEHFLSSLKKRALFRTPLLDGIMGLLEDAAQDIKLDLAGLPASLYGDYREKLKSALHALVKVLDDVLADAGGHRDATGSVEAELFVGRIALYLVHASPFLPDLVGGTEVDLNRADGDPRLLPRAVAGEECLARAGAAEAAPEAAAGVVRTALSRLGPGHESPDAAQQRREAARHPAGPADDRAAGQAAFDLAFLLRLSGVSASELTTDATVSSLLDRAPSELREKLESSAEEHLRRTQLTLAPLTRHLPAIAAQTRERNAALLRLGAPQLGRASGTEFKSPIAVAKPGKRFGLLSIVA</sequence>
<dbReference type="InterPro" id="IPR033370">
    <property type="entry name" value="COG1"/>
</dbReference>
<dbReference type="Proteomes" id="UP000002748">
    <property type="component" value="Unassembled WGS sequence"/>
</dbReference>
<evidence type="ECO:0000256" key="7">
    <source>
        <dbReference type="ARBA" id="ARBA00023136"/>
    </source>
</evidence>
<reference evidence="9 10" key="1">
    <citation type="journal article" date="2012" name="Eukaryot. Cell">
        <title>Draft genome sequence of CBS 2479, the standard type strain of Trichosporon asahii.</title>
        <authorList>
            <person name="Yang R.Y."/>
            <person name="Li H.T."/>
            <person name="Zhu H."/>
            <person name="Zhou G.P."/>
            <person name="Wang M."/>
            <person name="Wang L."/>
        </authorList>
    </citation>
    <scope>NUCLEOTIDE SEQUENCE [LARGE SCALE GENOMIC DNA]</scope>
    <source>
        <strain evidence="10">ATCC 90039 / CBS 2479 / JCM 2466 / KCTC 7840 / NCYC 2677 / UAMH 7654</strain>
    </source>
</reference>
<dbReference type="GeneID" id="25986103"/>
<gene>
    <name evidence="9" type="ORF">A1Q1_02590</name>
</gene>
<dbReference type="GO" id="GO:0000139">
    <property type="term" value="C:Golgi membrane"/>
    <property type="evidence" value="ECO:0007669"/>
    <property type="project" value="UniProtKB-SubCell"/>
</dbReference>
<comment type="similarity">
    <text evidence="2">Belongs to the COG1 family.</text>
</comment>
<organism evidence="9 10">
    <name type="scientific">Trichosporon asahii var. asahii (strain ATCC 90039 / CBS 2479 / JCM 2466 / KCTC 7840 / NBRC 103889/ NCYC 2677 / UAMH 7654)</name>
    <name type="common">Yeast</name>
    <dbReference type="NCBI Taxonomy" id="1186058"/>
    <lineage>
        <taxon>Eukaryota</taxon>
        <taxon>Fungi</taxon>
        <taxon>Dikarya</taxon>
        <taxon>Basidiomycota</taxon>
        <taxon>Agaricomycotina</taxon>
        <taxon>Tremellomycetes</taxon>
        <taxon>Trichosporonales</taxon>
        <taxon>Trichosporonaceae</taxon>
        <taxon>Trichosporon</taxon>
    </lineage>
</organism>
<dbReference type="EMBL" id="ALBS01000206">
    <property type="protein sequence ID" value="EJT48307.1"/>
    <property type="molecule type" value="Genomic_DNA"/>
</dbReference>
<dbReference type="VEuPathDB" id="FungiDB:A1Q1_02590"/>
<keyword evidence="7" id="KW-0472">Membrane</keyword>
<evidence type="ECO:0000256" key="6">
    <source>
        <dbReference type="ARBA" id="ARBA00023034"/>
    </source>
</evidence>
<feature type="compositionally biased region" description="Basic and acidic residues" evidence="8">
    <location>
        <begin position="741"/>
        <end position="763"/>
    </location>
</feature>
<dbReference type="GO" id="GO:0006891">
    <property type="term" value="P:intra-Golgi vesicle-mediated transport"/>
    <property type="evidence" value="ECO:0007669"/>
    <property type="project" value="InterPro"/>
</dbReference>
<dbReference type="PANTHER" id="PTHR31658:SF0">
    <property type="entry name" value="CONSERVED OLIGOMERIC GOLGI COMPLEX SUBUNIT 1"/>
    <property type="match status" value="1"/>
</dbReference>
<dbReference type="AlphaFoldDB" id="J6EZK7"/>
<dbReference type="Pfam" id="PF08700">
    <property type="entry name" value="VPS51_Exo84_N"/>
    <property type="match status" value="1"/>
</dbReference>
<keyword evidence="6" id="KW-0333">Golgi apparatus</keyword>
<feature type="region of interest" description="Disordered" evidence="8">
    <location>
        <begin position="735"/>
        <end position="763"/>
    </location>
</feature>
<evidence type="ECO:0000256" key="4">
    <source>
        <dbReference type="ARBA" id="ARBA00022448"/>
    </source>
</evidence>
<comment type="subcellular location">
    <subcellularLocation>
        <location evidence="1">Golgi apparatus membrane</location>
        <topology evidence="1">Peripheral membrane protein</topology>
    </subcellularLocation>
</comment>
<evidence type="ECO:0000313" key="9">
    <source>
        <dbReference type="EMBL" id="EJT48307.1"/>
    </source>
</evidence>
<evidence type="ECO:0000256" key="8">
    <source>
        <dbReference type="SAM" id="MobiDB-lite"/>
    </source>
</evidence>
<name>J6EZK7_TRIAS</name>
<evidence type="ECO:0000256" key="1">
    <source>
        <dbReference type="ARBA" id="ARBA00004395"/>
    </source>
</evidence>
<accession>J6EZK7</accession>
<dbReference type="GO" id="GO:0015031">
    <property type="term" value="P:protein transport"/>
    <property type="evidence" value="ECO:0007669"/>
    <property type="project" value="UniProtKB-KW"/>
</dbReference>
<comment type="caution">
    <text evidence="9">The sequence shown here is derived from an EMBL/GenBank/DDBJ whole genome shotgun (WGS) entry which is preliminary data.</text>
</comment>
<dbReference type="GO" id="GO:0017119">
    <property type="term" value="C:Golgi transport complex"/>
    <property type="evidence" value="ECO:0007669"/>
    <property type="project" value="InterPro"/>
</dbReference>
<dbReference type="KEGG" id="tasa:A1Q1_02590"/>
<feature type="region of interest" description="Disordered" evidence="8">
    <location>
        <begin position="312"/>
        <end position="331"/>
    </location>
</feature>
<protein>
    <recommendedName>
        <fullName evidence="3">Conserved oligomeric Golgi complex subunit 1</fullName>
    </recommendedName>
</protein>
<dbReference type="RefSeq" id="XP_014179326.1">
    <property type="nucleotide sequence ID" value="XM_014323851.1"/>
</dbReference>